<accession>A0A0E9V2M8</accession>
<organism evidence="1">
    <name type="scientific">Anguilla anguilla</name>
    <name type="common">European freshwater eel</name>
    <name type="synonym">Muraena anguilla</name>
    <dbReference type="NCBI Taxonomy" id="7936"/>
    <lineage>
        <taxon>Eukaryota</taxon>
        <taxon>Metazoa</taxon>
        <taxon>Chordata</taxon>
        <taxon>Craniata</taxon>
        <taxon>Vertebrata</taxon>
        <taxon>Euteleostomi</taxon>
        <taxon>Actinopterygii</taxon>
        <taxon>Neopterygii</taxon>
        <taxon>Teleostei</taxon>
        <taxon>Anguilliformes</taxon>
        <taxon>Anguillidae</taxon>
        <taxon>Anguilla</taxon>
    </lineage>
</organism>
<evidence type="ECO:0000313" key="1">
    <source>
        <dbReference type="EMBL" id="JAH71710.1"/>
    </source>
</evidence>
<proteinExistence type="predicted"/>
<reference evidence="1" key="2">
    <citation type="journal article" date="2015" name="Fish Shellfish Immunol.">
        <title>Early steps in the European eel (Anguilla anguilla)-Vibrio vulnificus interaction in the gills: Role of the RtxA13 toxin.</title>
        <authorList>
            <person name="Callol A."/>
            <person name="Pajuelo D."/>
            <person name="Ebbesson L."/>
            <person name="Teles M."/>
            <person name="MacKenzie S."/>
            <person name="Amaro C."/>
        </authorList>
    </citation>
    <scope>NUCLEOTIDE SEQUENCE</scope>
</reference>
<sequence>MHILILMGPLKKPKLVDQ</sequence>
<name>A0A0E9V2M8_ANGAN</name>
<dbReference type="EMBL" id="GBXM01036867">
    <property type="protein sequence ID" value="JAH71710.1"/>
    <property type="molecule type" value="Transcribed_RNA"/>
</dbReference>
<dbReference type="AlphaFoldDB" id="A0A0E9V2M8"/>
<protein>
    <submittedName>
        <fullName evidence="1">Uncharacterized protein</fullName>
    </submittedName>
</protein>
<reference evidence="1" key="1">
    <citation type="submission" date="2014-11" db="EMBL/GenBank/DDBJ databases">
        <authorList>
            <person name="Amaro Gonzalez C."/>
        </authorList>
    </citation>
    <scope>NUCLEOTIDE SEQUENCE</scope>
</reference>